<gene>
    <name evidence="2" type="ORF">FTOL_01300</name>
</gene>
<proteinExistence type="predicted"/>
<name>A0AAE8LZU0_9HYPO</name>
<protein>
    <submittedName>
        <fullName evidence="2">Uncharacterized protein</fullName>
    </submittedName>
</protein>
<organism evidence="2 3">
    <name type="scientific">Fusarium torulosum</name>
    <dbReference type="NCBI Taxonomy" id="33205"/>
    <lineage>
        <taxon>Eukaryota</taxon>
        <taxon>Fungi</taxon>
        <taxon>Dikarya</taxon>
        <taxon>Ascomycota</taxon>
        <taxon>Pezizomycotina</taxon>
        <taxon>Sordariomycetes</taxon>
        <taxon>Hypocreomycetidae</taxon>
        <taxon>Hypocreales</taxon>
        <taxon>Nectriaceae</taxon>
        <taxon>Fusarium</taxon>
    </lineage>
</organism>
<sequence length="123" mass="13661">MPNINANTDITYTSLINRLNYLPIKDFCKGIQRVYENMIISMFAEPTFGSVSWAADGKPCGNAKGAPSTAYPCQRQIITAFFDYNMAQLLSVYAASIFLAVVGVLFGLQAYREEDAKRNMKPS</sequence>
<keyword evidence="3" id="KW-1185">Reference proteome</keyword>
<feature type="transmembrane region" description="Helical" evidence="1">
    <location>
        <begin position="90"/>
        <end position="111"/>
    </location>
</feature>
<keyword evidence="1" id="KW-1133">Transmembrane helix</keyword>
<dbReference type="Proteomes" id="UP001187734">
    <property type="component" value="Unassembled WGS sequence"/>
</dbReference>
<keyword evidence="1" id="KW-0472">Membrane</keyword>
<evidence type="ECO:0000256" key="1">
    <source>
        <dbReference type="SAM" id="Phobius"/>
    </source>
</evidence>
<dbReference type="EMBL" id="ONZP01000043">
    <property type="protein sequence ID" value="SPJ71572.1"/>
    <property type="molecule type" value="Genomic_DNA"/>
</dbReference>
<evidence type="ECO:0000313" key="3">
    <source>
        <dbReference type="Proteomes" id="UP001187734"/>
    </source>
</evidence>
<comment type="caution">
    <text evidence="2">The sequence shown here is derived from an EMBL/GenBank/DDBJ whole genome shotgun (WGS) entry which is preliminary data.</text>
</comment>
<dbReference type="AlphaFoldDB" id="A0AAE8LZU0"/>
<reference evidence="2" key="1">
    <citation type="submission" date="2018-03" db="EMBL/GenBank/DDBJ databases">
        <authorList>
            <person name="Guldener U."/>
        </authorList>
    </citation>
    <scope>NUCLEOTIDE SEQUENCE</scope>
</reference>
<keyword evidence="1" id="KW-0812">Transmembrane</keyword>
<accession>A0AAE8LZU0</accession>
<evidence type="ECO:0000313" key="2">
    <source>
        <dbReference type="EMBL" id="SPJ71572.1"/>
    </source>
</evidence>